<evidence type="ECO:0000256" key="1">
    <source>
        <dbReference type="ARBA" id="ARBA00022679"/>
    </source>
</evidence>
<evidence type="ECO:0000313" key="6">
    <source>
        <dbReference type="Proteomes" id="UP000799049"/>
    </source>
</evidence>
<dbReference type="Gene3D" id="3.40.50.300">
    <property type="entry name" value="P-loop containing nucleotide triphosphate hydrolases"/>
    <property type="match status" value="1"/>
</dbReference>
<dbReference type="InterPro" id="IPR033690">
    <property type="entry name" value="Adenylat_kinase_CS"/>
</dbReference>
<dbReference type="InterPro" id="IPR000850">
    <property type="entry name" value="Adenylat/UMP-CMP_kin"/>
</dbReference>
<comment type="similarity">
    <text evidence="4">Belongs to the adenylate kinase family.</text>
</comment>
<dbReference type="Proteomes" id="UP000799049">
    <property type="component" value="Unassembled WGS sequence"/>
</dbReference>
<organism evidence="5 6">
    <name type="scientific">Andalucia godoyi</name>
    <name type="common">Flagellate</name>
    <dbReference type="NCBI Taxonomy" id="505711"/>
    <lineage>
        <taxon>Eukaryota</taxon>
        <taxon>Discoba</taxon>
        <taxon>Jakobida</taxon>
        <taxon>Andalucina</taxon>
        <taxon>Andaluciidae</taxon>
        <taxon>Andalucia</taxon>
    </lineage>
</organism>
<sequence>MPVQMRIMLLGPPGVGKSVYAGRIARSIGIPHISTGDLLRSQMKALDSNSDSVSLLRPDEKTEVARTMESGSLVPSEIVSRLLRRRLELEDCVRGYLLDGFPRTVEQARSFAGLDAVLHMIQYPDIIIEKLGGRRVCPTPGCATPNYNIVHVHRHGIDMPPMPPQVPGTCDTCKSKLIKRPDDDSSTVKKRLQLYESDTLPLVELYRARGILVDVAVAGAVHHWIPAAWHILGNSSKTSI</sequence>
<keyword evidence="6" id="KW-1185">Reference proteome</keyword>
<gene>
    <name evidence="5" type="ORF">ANDGO_04094</name>
</gene>
<evidence type="ECO:0000256" key="3">
    <source>
        <dbReference type="ARBA" id="ARBA00022777"/>
    </source>
</evidence>
<evidence type="ECO:0000256" key="2">
    <source>
        <dbReference type="ARBA" id="ARBA00022741"/>
    </source>
</evidence>
<protein>
    <submittedName>
        <fullName evidence="5">Mitochondrial adenylate kinase</fullName>
    </submittedName>
</protein>
<dbReference type="EMBL" id="VRVR01000015">
    <property type="protein sequence ID" value="KAF0852819.1"/>
    <property type="molecule type" value="Genomic_DNA"/>
</dbReference>
<dbReference type="PANTHER" id="PTHR23359">
    <property type="entry name" value="NUCLEOTIDE KINASE"/>
    <property type="match status" value="1"/>
</dbReference>
<dbReference type="AlphaFoldDB" id="A0A8K0AHV8"/>
<dbReference type="Pfam" id="PF00406">
    <property type="entry name" value="ADK"/>
    <property type="match status" value="1"/>
</dbReference>
<dbReference type="SUPFAM" id="SSF52540">
    <property type="entry name" value="P-loop containing nucleoside triphosphate hydrolases"/>
    <property type="match status" value="1"/>
</dbReference>
<comment type="caution">
    <text evidence="5">The sequence shown here is derived from an EMBL/GenBank/DDBJ whole genome shotgun (WGS) entry which is preliminary data.</text>
</comment>
<dbReference type="GO" id="GO:0005524">
    <property type="term" value="F:ATP binding"/>
    <property type="evidence" value="ECO:0007669"/>
    <property type="project" value="InterPro"/>
</dbReference>
<dbReference type="OrthoDB" id="439792at2759"/>
<proteinExistence type="inferred from homology"/>
<keyword evidence="1 4" id="KW-0808">Transferase</keyword>
<evidence type="ECO:0000313" key="5">
    <source>
        <dbReference type="EMBL" id="KAF0852819.1"/>
    </source>
</evidence>
<keyword evidence="2" id="KW-0547">Nucleotide-binding</keyword>
<dbReference type="PROSITE" id="PS00113">
    <property type="entry name" value="ADENYLATE_KINASE"/>
    <property type="match status" value="1"/>
</dbReference>
<dbReference type="PRINTS" id="PR00094">
    <property type="entry name" value="ADENYLTKNASE"/>
</dbReference>
<dbReference type="CDD" id="cd01428">
    <property type="entry name" value="ADK"/>
    <property type="match status" value="1"/>
</dbReference>
<dbReference type="GO" id="GO:0006139">
    <property type="term" value="P:nucleobase-containing compound metabolic process"/>
    <property type="evidence" value="ECO:0007669"/>
    <property type="project" value="InterPro"/>
</dbReference>
<keyword evidence="3 4" id="KW-0418">Kinase</keyword>
<dbReference type="InterPro" id="IPR027417">
    <property type="entry name" value="P-loop_NTPase"/>
</dbReference>
<evidence type="ECO:0000256" key="4">
    <source>
        <dbReference type="RuleBase" id="RU003330"/>
    </source>
</evidence>
<reference evidence="5" key="1">
    <citation type="submission" date="2019-09" db="EMBL/GenBank/DDBJ databases">
        <title>The Mitochondrial Proteome of the Jakobid, Andalucia godoyi, a Protist With the Most Gene-Rich and Bacteria-Like Mitochondrial Genome.</title>
        <authorList>
            <person name="Gray M.W."/>
            <person name="Burger G."/>
            <person name="Derelle R."/>
            <person name="Klimes V."/>
            <person name="Leger M."/>
            <person name="Sarrasin M."/>
            <person name="Vlcek C."/>
            <person name="Roger A.J."/>
            <person name="Elias M."/>
            <person name="Lang B.F."/>
        </authorList>
    </citation>
    <scope>NUCLEOTIDE SEQUENCE</scope>
    <source>
        <strain evidence="5">And28</strain>
    </source>
</reference>
<accession>A0A8K0AHV8</accession>
<dbReference type="HAMAP" id="MF_00235">
    <property type="entry name" value="Adenylate_kinase_Adk"/>
    <property type="match status" value="1"/>
</dbReference>
<dbReference type="GO" id="GO:0019205">
    <property type="term" value="F:nucleobase-containing compound kinase activity"/>
    <property type="evidence" value="ECO:0007669"/>
    <property type="project" value="InterPro"/>
</dbReference>
<name>A0A8K0AHV8_ANDGO</name>